<dbReference type="InterPro" id="IPR020904">
    <property type="entry name" value="Sc_DH/Rdtase_CS"/>
</dbReference>
<proteinExistence type="inferred from homology"/>
<dbReference type="PROSITE" id="PS00061">
    <property type="entry name" value="ADH_SHORT"/>
    <property type="match status" value="1"/>
</dbReference>
<dbReference type="PRINTS" id="PR00081">
    <property type="entry name" value="GDHRDH"/>
</dbReference>
<dbReference type="RefSeq" id="WP_264751455.1">
    <property type="nucleotide sequence ID" value="NZ_JAPDHW010000016.1"/>
</dbReference>
<keyword evidence="3" id="KW-0812">Transmembrane</keyword>
<gene>
    <name evidence="4" type="ORF">OMO38_17365</name>
</gene>
<accession>A0ABT3I2K9</accession>
<reference evidence="4" key="1">
    <citation type="submission" date="2022-10" db="EMBL/GenBank/DDBJ databases">
        <title>Chryseobacterium babae sp. nov. isolated from the gut of the beetle Oryctes rhinoceros, and Chryseobacterium kimseyorum sp. nov., isolated from a stick insect rearing cage.</title>
        <authorList>
            <person name="Shelomi M."/>
            <person name="Han C.-J."/>
            <person name="Chen W.-M."/>
            <person name="Chen H.-K."/>
            <person name="Liaw S.-J."/>
            <person name="Muhle E."/>
            <person name="Clermont D."/>
        </authorList>
    </citation>
    <scope>NUCLEOTIDE SEQUENCE</scope>
    <source>
        <strain evidence="4">09-1422</strain>
    </source>
</reference>
<dbReference type="Gene3D" id="3.40.50.720">
    <property type="entry name" value="NAD(P)-binding Rossmann-like Domain"/>
    <property type="match status" value="1"/>
</dbReference>
<dbReference type="PANTHER" id="PTHR43639:SF1">
    <property type="entry name" value="SHORT-CHAIN DEHYDROGENASE_REDUCTASE FAMILY PROTEIN"/>
    <property type="match status" value="1"/>
</dbReference>
<evidence type="ECO:0000256" key="2">
    <source>
        <dbReference type="ARBA" id="ARBA00023002"/>
    </source>
</evidence>
<dbReference type="PANTHER" id="PTHR43639">
    <property type="entry name" value="OXIDOREDUCTASE, SHORT-CHAIN DEHYDROGENASE/REDUCTASE FAMILY (AFU_ORTHOLOGUE AFUA_5G02870)"/>
    <property type="match status" value="1"/>
</dbReference>
<dbReference type="EMBL" id="JAPDHW010000016">
    <property type="protein sequence ID" value="MCW3170301.1"/>
    <property type="molecule type" value="Genomic_DNA"/>
</dbReference>
<organism evidence="4 5">
    <name type="scientific">Chryseobacterium kimseyorum</name>
    <dbReference type="NCBI Taxonomy" id="2984028"/>
    <lineage>
        <taxon>Bacteria</taxon>
        <taxon>Pseudomonadati</taxon>
        <taxon>Bacteroidota</taxon>
        <taxon>Flavobacteriia</taxon>
        <taxon>Flavobacteriales</taxon>
        <taxon>Weeksellaceae</taxon>
        <taxon>Chryseobacterium group</taxon>
        <taxon>Chryseobacterium</taxon>
    </lineage>
</organism>
<dbReference type="GO" id="GO:0047936">
    <property type="term" value="F:glucose 1-dehydrogenase [NAD(P)+] activity"/>
    <property type="evidence" value="ECO:0007669"/>
    <property type="project" value="UniProtKB-EC"/>
</dbReference>
<dbReference type="Proteomes" id="UP001163731">
    <property type="component" value="Unassembled WGS sequence"/>
</dbReference>
<keyword evidence="3" id="KW-0472">Membrane</keyword>
<keyword evidence="3" id="KW-1133">Transmembrane helix</keyword>
<dbReference type="NCBIfam" id="NF005559">
    <property type="entry name" value="PRK07231.1"/>
    <property type="match status" value="1"/>
</dbReference>
<comment type="caution">
    <text evidence="4">The sequence shown here is derived from an EMBL/GenBank/DDBJ whole genome shotgun (WGS) entry which is preliminary data.</text>
</comment>
<comment type="similarity">
    <text evidence="1">Belongs to the short-chain dehydrogenases/reductases (SDR) family.</text>
</comment>
<dbReference type="SUPFAM" id="SSF51735">
    <property type="entry name" value="NAD(P)-binding Rossmann-fold domains"/>
    <property type="match status" value="1"/>
</dbReference>
<dbReference type="EC" id="1.1.1.47" evidence="4"/>
<keyword evidence="5" id="KW-1185">Reference proteome</keyword>
<dbReference type="PRINTS" id="PR00080">
    <property type="entry name" value="SDRFAMILY"/>
</dbReference>
<feature type="transmembrane region" description="Helical" evidence="3">
    <location>
        <begin position="12"/>
        <end position="38"/>
    </location>
</feature>
<name>A0ABT3I2K9_9FLAO</name>
<sequence length="250" mass="26169">MSVNINLEGKVAIVTGAAGGIGLAVVALLIEAGANIIAEDKSENVYKLENQYPGNVYATQGEVSERATARRAVYLATEKFGGVDILVNNAGRSFPKAFLEIRDEDWDSVMADNVKGMFVHASEAVPSMIARGGGTIVNTDSISGLVGIANLVTYCTSKGAVSLFTKSLAVELAPENIRVNAVAPGVIETPILDSLVLHGREVLRNEGTKEPIGRAGQPEEIANVILFLSSSLSSFMTGTIVVADGGYTAK</sequence>
<evidence type="ECO:0000256" key="3">
    <source>
        <dbReference type="SAM" id="Phobius"/>
    </source>
</evidence>
<dbReference type="Pfam" id="PF13561">
    <property type="entry name" value="adh_short_C2"/>
    <property type="match status" value="1"/>
</dbReference>
<evidence type="ECO:0000313" key="5">
    <source>
        <dbReference type="Proteomes" id="UP001163731"/>
    </source>
</evidence>
<keyword evidence="2 4" id="KW-0560">Oxidoreductase</keyword>
<dbReference type="CDD" id="cd05233">
    <property type="entry name" value="SDR_c"/>
    <property type="match status" value="1"/>
</dbReference>
<evidence type="ECO:0000313" key="4">
    <source>
        <dbReference type="EMBL" id="MCW3170301.1"/>
    </source>
</evidence>
<dbReference type="InterPro" id="IPR036291">
    <property type="entry name" value="NAD(P)-bd_dom_sf"/>
</dbReference>
<evidence type="ECO:0000256" key="1">
    <source>
        <dbReference type="ARBA" id="ARBA00006484"/>
    </source>
</evidence>
<protein>
    <submittedName>
        <fullName evidence="4">Glucose 1-dehydrogenase</fullName>
        <ecNumber evidence="4">1.1.1.47</ecNumber>
    </submittedName>
</protein>
<dbReference type="InterPro" id="IPR002347">
    <property type="entry name" value="SDR_fam"/>
</dbReference>